<name>A0A343JCE1_9CLOT</name>
<dbReference type="InterPro" id="IPR038765">
    <property type="entry name" value="Papain-like_cys_pep_sf"/>
</dbReference>
<proteinExistence type="predicted"/>
<dbReference type="KEGG" id="cia:BEN51_06810"/>
<gene>
    <name evidence="1" type="ORF">BEN51_06810</name>
</gene>
<dbReference type="OrthoDB" id="1645744at2"/>
<dbReference type="SUPFAM" id="SSF54001">
    <property type="entry name" value="Cysteine proteinases"/>
    <property type="match status" value="1"/>
</dbReference>
<dbReference type="Gene3D" id="3.90.1720.10">
    <property type="entry name" value="endopeptidase domain like (from Nostoc punctiforme)"/>
    <property type="match status" value="1"/>
</dbReference>
<keyword evidence="2" id="KW-1185">Reference proteome</keyword>
<dbReference type="AlphaFoldDB" id="A0A343JCE1"/>
<protein>
    <submittedName>
        <fullName evidence="1">Uncharacterized protein</fullName>
    </submittedName>
</protein>
<reference evidence="1 2" key="1">
    <citation type="submission" date="2016-08" db="EMBL/GenBank/DDBJ databases">
        <title>Complete Genome Sequence Of The Indigo Reducing Clostridium isatidis DSM15098.</title>
        <authorList>
            <person name="Little G.T."/>
            <person name="Minton N.P."/>
        </authorList>
    </citation>
    <scope>NUCLEOTIDE SEQUENCE [LARGE SCALE GENOMIC DNA]</scope>
    <source>
        <strain evidence="1 2">DSM 15098</strain>
    </source>
</reference>
<dbReference type="Proteomes" id="UP000264883">
    <property type="component" value="Chromosome"/>
</dbReference>
<dbReference type="EMBL" id="CP016786">
    <property type="protein sequence ID" value="ASW43199.1"/>
    <property type="molecule type" value="Genomic_DNA"/>
</dbReference>
<sequence length="179" mass="21123">MKNNYIYLVFSNTGTIISKLLRLCTKDNYVHVSISLDNSFSKMYSFGRLFEYFPIPGGLVEENLRSGLYRKFTKSKCIIYKININEEQYKFLKKELDKFLLNKKKYKYNLLGLLGFYINKPIKRDNYYFCSEFVSHLLIKSRIYNCDKDPALIKPSDLLKIQPKELVYEGFTNSCTLTS</sequence>
<accession>A0A343JCE1</accession>
<organism evidence="1 2">
    <name type="scientific">Clostridium isatidis</name>
    <dbReference type="NCBI Taxonomy" id="182773"/>
    <lineage>
        <taxon>Bacteria</taxon>
        <taxon>Bacillati</taxon>
        <taxon>Bacillota</taxon>
        <taxon>Clostridia</taxon>
        <taxon>Eubacteriales</taxon>
        <taxon>Clostridiaceae</taxon>
        <taxon>Clostridium</taxon>
    </lineage>
</organism>
<dbReference type="RefSeq" id="WP_119865336.1">
    <property type="nucleotide sequence ID" value="NZ_CP016786.1"/>
</dbReference>
<evidence type="ECO:0000313" key="1">
    <source>
        <dbReference type="EMBL" id="ASW43199.1"/>
    </source>
</evidence>
<evidence type="ECO:0000313" key="2">
    <source>
        <dbReference type="Proteomes" id="UP000264883"/>
    </source>
</evidence>